<dbReference type="FunFam" id="3.40.1030.10:FF:000001">
    <property type="entry name" value="Thymidine phosphorylase"/>
    <property type="match status" value="1"/>
</dbReference>
<dbReference type="Gene3D" id="3.90.1170.30">
    <property type="entry name" value="Pyrimidine nucleoside phosphorylase-like, C-terminal domain"/>
    <property type="match status" value="1"/>
</dbReference>
<dbReference type="HAMAP" id="MF_01628">
    <property type="entry name" value="Thymid_phosp"/>
    <property type="match status" value="1"/>
</dbReference>
<dbReference type="PROSITE" id="PS00647">
    <property type="entry name" value="THYMID_PHOSPHORYLASE"/>
    <property type="match status" value="1"/>
</dbReference>
<comment type="catalytic activity">
    <reaction evidence="6 7">
        <text>thymidine + phosphate = 2-deoxy-alpha-D-ribose 1-phosphate + thymine</text>
        <dbReference type="Rhea" id="RHEA:16037"/>
        <dbReference type="ChEBI" id="CHEBI:17748"/>
        <dbReference type="ChEBI" id="CHEBI:17821"/>
        <dbReference type="ChEBI" id="CHEBI:43474"/>
        <dbReference type="ChEBI" id="CHEBI:57259"/>
        <dbReference type="EC" id="2.4.2.4"/>
    </reaction>
</comment>
<comment type="subunit">
    <text evidence="2 7">Homodimer.</text>
</comment>
<proteinExistence type="inferred from homology"/>
<dbReference type="Pfam" id="PF00591">
    <property type="entry name" value="Glycos_transf_3"/>
    <property type="match status" value="1"/>
</dbReference>
<keyword evidence="5 7" id="KW-0808">Transferase</keyword>
<dbReference type="SMART" id="SM00941">
    <property type="entry name" value="PYNP_C"/>
    <property type="match status" value="1"/>
</dbReference>
<dbReference type="Pfam" id="PF07831">
    <property type="entry name" value="PYNP_C"/>
    <property type="match status" value="1"/>
</dbReference>
<dbReference type="Pfam" id="PF02885">
    <property type="entry name" value="Glycos_trans_3N"/>
    <property type="match status" value="1"/>
</dbReference>
<dbReference type="GO" id="GO:0006206">
    <property type="term" value="P:pyrimidine nucleobase metabolic process"/>
    <property type="evidence" value="ECO:0007669"/>
    <property type="project" value="InterPro"/>
</dbReference>
<dbReference type="GO" id="GO:0046104">
    <property type="term" value="P:thymidine metabolic process"/>
    <property type="evidence" value="ECO:0007669"/>
    <property type="project" value="UniProtKB-UniRule"/>
</dbReference>
<evidence type="ECO:0000313" key="9">
    <source>
        <dbReference type="EMBL" id="SOC17574.1"/>
    </source>
</evidence>
<dbReference type="InterPro" id="IPR036320">
    <property type="entry name" value="Glycosyl_Trfase_fam3_N_dom_sf"/>
</dbReference>
<dbReference type="AlphaFoldDB" id="A0A285T879"/>
<keyword evidence="10" id="KW-1185">Reference proteome</keyword>
<evidence type="ECO:0000256" key="1">
    <source>
        <dbReference type="ARBA" id="ARBA00006915"/>
    </source>
</evidence>
<reference evidence="9 10" key="1">
    <citation type="submission" date="2017-08" db="EMBL/GenBank/DDBJ databases">
        <authorList>
            <person name="de Groot N.N."/>
        </authorList>
    </citation>
    <scope>NUCLEOTIDE SEQUENCE [LARGE SCALE GENOMIC DNA]</scope>
    <source>
        <strain evidence="9 10">USBA 352</strain>
    </source>
</reference>
<dbReference type="UniPathway" id="UPA00578">
    <property type="reaction ID" value="UER00638"/>
</dbReference>
<dbReference type="Gene3D" id="3.40.1030.10">
    <property type="entry name" value="Nucleoside phosphorylase/phosphoribosyltransferase catalytic domain"/>
    <property type="match status" value="1"/>
</dbReference>
<dbReference type="PANTHER" id="PTHR10515:SF0">
    <property type="entry name" value="THYMIDINE PHOSPHORYLASE"/>
    <property type="match status" value="1"/>
</dbReference>
<comment type="pathway">
    <text evidence="7">Pyrimidine metabolism; dTMP biosynthesis via salvage pathway; dTMP from thymine: step 1/2.</text>
</comment>
<dbReference type="InterPro" id="IPR018090">
    <property type="entry name" value="Pyrmidine_PPas_bac/euk"/>
</dbReference>
<accession>A0A285T879</accession>
<dbReference type="GO" id="GO:0005829">
    <property type="term" value="C:cytosol"/>
    <property type="evidence" value="ECO:0007669"/>
    <property type="project" value="TreeGrafter"/>
</dbReference>
<dbReference type="PIRSF" id="PIRSF000478">
    <property type="entry name" value="TP_PyNP"/>
    <property type="match status" value="1"/>
</dbReference>
<evidence type="ECO:0000256" key="6">
    <source>
        <dbReference type="ARBA" id="ARBA00048550"/>
    </source>
</evidence>
<dbReference type="SUPFAM" id="SSF54680">
    <property type="entry name" value="Pyrimidine nucleoside phosphorylase C-terminal domain"/>
    <property type="match status" value="1"/>
</dbReference>
<dbReference type="Proteomes" id="UP000219331">
    <property type="component" value="Unassembled WGS sequence"/>
</dbReference>
<dbReference type="GO" id="GO:0004645">
    <property type="term" value="F:1,4-alpha-oligoglucan phosphorylase activity"/>
    <property type="evidence" value="ECO:0007669"/>
    <property type="project" value="InterPro"/>
</dbReference>
<evidence type="ECO:0000256" key="5">
    <source>
        <dbReference type="ARBA" id="ARBA00022679"/>
    </source>
</evidence>
<evidence type="ECO:0000256" key="3">
    <source>
        <dbReference type="ARBA" id="ARBA00011892"/>
    </source>
</evidence>
<dbReference type="InterPro" id="IPR017872">
    <property type="entry name" value="Pyrmidine_PPase_CS"/>
</dbReference>
<dbReference type="InterPro" id="IPR035902">
    <property type="entry name" value="Nuc_phospho_transferase"/>
</dbReference>
<feature type="domain" description="Pyrimidine nucleoside phosphorylase C-terminal" evidence="8">
    <location>
        <begin position="347"/>
        <end position="421"/>
    </location>
</feature>
<dbReference type="InterPro" id="IPR017459">
    <property type="entry name" value="Glycosyl_Trfase_fam3_N_dom"/>
</dbReference>
<sequence length="440" mass="45378">MLAQELIRKKRDGGTLAADEIAFFVKGLTDDSVSEGQVAALAMAVFFRGLSLDERVALTLAMRDSGTVLDWSDIDAPILDKHSTGGVGDNVSLMLAPALAACGAAVPMISGRGLGHTGGTLDKFDAIPGYKTQPDNALFRKVVREVGCAVIGQTPDLAPADKRFYGIRDVTGTVESLDLITASILSKKLAAGLQGLVLDVKWGTGAFMATLDQAKALAESLVTVANGAGCRTSALLTDMNEPLASAAGNAVEMRNAVDFLTGRAIDNRLFDVTVALGAEALVLGGLCADAGEGAEKMREAFASGAAAERFAKMVSALGGPADFMEKAEAYLASAPVELSVYPQEPGTVVGVDTRAIGVAVVELGGGRRRASDVIDPAVGLVHLAGIGHSADSDAPLAIVHAADEASARRAAEAVRAAYRLGSPRDVEDRPVVVERIAPSL</sequence>
<dbReference type="InterPro" id="IPR036566">
    <property type="entry name" value="PYNP-like_C_sf"/>
</dbReference>
<dbReference type="NCBIfam" id="TIGR02643">
    <property type="entry name" value="T_phosphoryl"/>
    <property type="match status" value="1"/>
</dbReference>
<keyword evidence="4 7" id="KW-0328">Glycosyltransferase</keyword>
<comment type="function">
    <text evidence="7">The enzymes which catalyze the reversible phosphorolysis of pyrimidine nucleosides are involved in the degradation of these compounds and in their utilization as carbon and energy sources, or in the rescue of pyrimidine bases for nucleotide synthesis.</text>
</comment>
<dbReference type="InterPro" id="IPR013102">
    <property type="entry name" value="PYNP_C"/>
</dbReference>
<dbReference type="InterPro" id="IPR000053">
    <property type="entry name" value="Thymidine/pyrmidine_PPase"/>
</dbReference>
<protein>
    <recommendedName>
        <fullName evidence="3 7">Thymidine phosphorylase</fullName>
        <ecNumber evidence="3 7">2.4.2.4</ecNumber>
    </recommendedName>
    <alternativeName>
        <fullName evidence="7">TdRPase</fullName>
    </alternativeName>
</protein>
<gene>
    <name evidence="7" type="primary">deoA</name>
    <name evidence="9" type="ORF">SAMN05421512_10926</name>
</gene>
<evidence type="ECO:0000259" key="8">
    <source>
        <dbReference type="SMART" id="SM00941"/>
    </source>
</evidence>
<dbReference type="Gene3D" id="1.20.970.10">
    <property type="entry name" value="Transferase, Pyrimidine Nucleoside Phosphorylase, Chain C"/>
    <property type="match status" value="1"/>
</dbReference>
<dbReference type="RefSeq" id="WP_097175628.1">
    <property type="nucleotide sequence ID" value="NZ_OBML01000009.1"/>
</dbReference>
<evidence type="ECO:0000256" key="7">
    <source>
        <dbReference type="HAMAP-Rule" id="MF_01628"/>
    </source>
</evidence>
<name>A0A285T879_9HYPH</name>
<comment type="similarity">
    <text evidence="1 7">Belongs to the thymidine/pyrimidine-nucleoside phosphorylase family.</text>
</comment>
<dbReference type="OrthoDB" id="9763887at2"/>
<dbReference type="GO" id="GO:0009032">
    <property type="term" value="F:thymidine phosphorylase activity"/>
    <property type="evidence" value="ECO:0007669"/>
    <property type="project" value="UniProtKB-UniRule"/>
</dbReference>
<dbReference type="EMBL" id="OBML01000009">
    <property type="protein sequence ID" value="SOC17574.1"/>
    <property type="molecule type" value="Genomic_DNA"/>
</dbReference>
<dbReference type="EC" id="2.4.2.4" evidence="3 7"/>
<dbReference type="NCBIfam" id="NF004490">
    <property type="entry name" value="PRK05820.1"/>
    <property type="match status" value="1"/>
</dbReference>
<dbReference type="STRING" id="538381.GCA_001696535_02306"/>
<evidence type="ECO:0000313" key="10">
    <source>
        <dbReference type="Proteomes" id="UP000219331"/>
    </source>
</evidence>
<dbReference type="SUPFAM" id="SSF47648">
    <property type="entry name" value="Nucleoside phosphorylase/phosphoribosyltransferase N-terminal domain"/>
    <property type="match status" value="1"/>
</dbReference>
<organism evidence="9 10">
    <name type="scientific">Stappia indica</name>
    <dbReference type="NCBI Taxonomy" id="538381"/>
    <lineage>
        <taxon>Bacteria</taxon>
        <taxon>Pseudomonadati</taxon>
        <taxon>Pseudomonadota</taxon>
        <taxon>Alphaproteobacteria</taxon>
        <taxon>Hyphomicrobiales</taxon>
        <taxon>Stappiaceae</taxon>
        <taxon>Stappia</taxon>
    </lineage>
</organism>
<dbReference type="PANTHER" id="PTHR10515">
    <property type="entry name" value="THYMIDINE PHOSPHORYLASE"/>
    <property type="match status" value="1"/>
</dbReference>
<dbReference type="InterPro" id="IPR000312">
    <property type="entry name" value="Glycosyl_Trfase_fam3"/>
</dbReference>
<dbReference type="InterPro" id="IPR013465">
    <property type="entry name" value="Thymidine_Pase"/>
</dbReference>
<dbReference type="NCBIfam" id="TIGR02644">
    <property type="entry name" value="Y_phosphoryl"/>
    <property type="match status" value="1"/>
</dbReference>
<dbReference type="SUPFAM" id="SSF52418">
    <property type="entry name" value="Nucleoside phosphorylase/phosphoribosyltransferase catalytic domain"/>
    <property type="match status" value="1"/>
</dbReference>
<evidence type="ECO:0000256" key="2">
    <source>
        <dbReference type="ARBA" id="ARBA00011738"/>
    </source>
</evidence>
<evidence type="ECO:0000256" key="4">
    <source>
        <dbReference type="ARBA" id="ARBA00022676"/>
    </source>
</evidence>